<evidence type="ECO:0000313" key="2">
    <source>
        <dbReference type="Proteomes" id="UP000319700"/>
    </source>
</evidence>
<keyword evidence="2" id="KW-1185">Reference proteome</keyword>
<dbReference type="EMBL" id="RCZH01000024">
    <property type="protein sequence ID" value="TPG32589.1"/>
    <property type="molecule type" value="Genomic_DNA"/>
</dbReference>
<organism evidence="1 2">
    <name type="scientific">Flavobacterium pectinovorum</name>
    <dbReference type="NCBI Taxonomy" id="29533"/>
    <lineage>
        <taxon>Bacteria</taxon>
        <taxon>Pseudomonadati</taxon>
        <taxon>Bacteroidota</taxon>
        <taxon>Flavobacteriia</taxon>
        <taxon>Flavobacteriales</taxon>
        <taxon>Flavobacteriaceae</taxon>
        <taxon>Flavobacterium</taxon>
    </lineage>
</organism>
<comment type="caution">
    <text evidence="1">The sequence shown here is derived from an EMBL/GenBank/DDBJ whole genome shotgun (WGS) entry which is preliminary data.</text>
</comment>
<proteinExistence type="predicted"/>
<protein>
    <submittedName>
        <fullName evidence="1">Uncharacterized protein</fullName>
    </submittedName>
</protein>
<gene>
    <name evidence="1" type="ORF">EAH81_25205</name>
</gene>
<reference evidence="1 2" key="1">
    <citation type="journal article" date="2019" name="Environ. Microbiol.">
        <title>Species interactions and distinct microbial communities in high Arctic permafrost affected cryosols are associated with the CH4 and CO2 gas fluxes.</title>
        <authorList>
            <person name="Altshuler I."/>
            <person name="Hamel J."/>
            <person name="Turney S."/>
            <person name="Magnuson E."/>
            <person name="Levesque R."/>
            <person name="Greer C."/>
            <person name="Whyte L.G."/>
        </authorList>
    </citation>
    <scope>NUCLEOTIDE SEQUENCE [LARGE SCALE GENOMIC DNA]</scope>
    <source>
        <strain evidence="1 2">42</strain>
    </source>
</reference>
<sequence>MQCIKKYSMIQRFHADLKGFKQSLADNYKIKSARICLNLQNLREIFFFSRRFKKIKADIADNYKNKSA</sequence>
<dbReference type="AlphaFoldDB" id="A0A502E6K6"/>
<accession>A0A502E6K6</accession>
<name>A0A502E6K6_9FLAO</name>
<evidence type="ECO:0000313" key="1">
    <source>
        <dbReference type="EMBL" id="TPG32589.1"/>
    </source>
</evidence>
<dbReference type="Proteomes" id="UP000319700">
    <property type="component" value="Unassembled WGS sequence"/>
</dbReference>